<evidence type="ECO:0000313" key="1">
    <source>
        <dbReference type="EMBL" id="BCF95396.1"/>
    </source>
</evidence>
<accession>A0A7I8C2U0</accession>
<evidence type="ECO:0000313" key="2">
    <source>
        <dbReference type="Proteomes" id="UP000510888"/>
    </source>
</evidence>
<keyword evidence="1" id="KW-0614">Plasmid</keyword>
<dbReference type="RefSeq" id="WP_180727816.1">
    <property type="nucleotide sequence ID" value="NZ_AP023178.1"/>
</dbReference>
<gene>
    <name evidence="1" type="ORF">PPGU16_84630</name>
</gene>
<dbReference type="AlphaFoldDB" id="A0A7I8C2U0"/>
<proteinExistence type="predicted"/>
<reference evidence="1 2" key="1">
    <citation type="journal article" date="2020" name="Genes (Basel)">
        <title>Genomic Comparison of Insect Gut Symbionts from Divergent Burkholderia Subclades.</title>
        <authorList>
            <person name="Takeshita K."/>
            <person name="Kikuchi Y."/>
        </authorList>
    </citation>
    <scope>NUCLEOTIDE SEQUENCE [LARGE SCALE GENOMIC DNA]</scope>
    <source>
        <strain evidence="1 2">PGU16</strain>
        <plasmid evidence="1 2">PPGU16_p3</plasmid>
    </source>
</reference>
<dbReference type="Proteomes" id="UP000510888">
    <property type="component" value="Plasmid PPGU16_p3"/>
</dbReference>
<organism evidence="1 2">
    <name type="scientific">Paraburkholderia largidicola</name>
    <dbReference type="NCBI Taxonomy" id="3014751"/>
    <lineage>
        <taxon>Bacteria</taxon>
        <taxon>Pseudomonadati</taxon>
        <taxon>Pseudomonadota</taxon>
        <taxon>Betaproteobacteria</taxon>
        <taxon>Burkholderiales</taxon>
        <taxon>Burkholderiaceae</taxon>
        <taxon>Paraburkholderia</taxon>
    </lineage>
</organism>
<sequence length="119" mass="13414">MHLIVHGHNAKQGFAISRVWNDAECSYLAGSMSETPDATPVRYFTSLSRANRFVARWNRLHARHQTSVPALNAALHAAIHTGYVTVFHVKRGRAVGATYRNGQLIVECNEQAYTLDYRF</sequence>
<keyword evidence="2" id="KW-1185">Reference proteome</keyword>
<name>A0A7I8C2U0_9BURK</name>
<dbReference type="KEGG" id="plad:PPGU16_84630"/>
<geneLocation type="plasmid" evidence="1 2">
    <name>PPGU16_p3</name>
</geneLocation>
<dbReference type="EMBL" id="AP023178">
    <property type="protein sequence ID" value="BCF95396.1"/>
    <property type="molecule type" value="Genomic_DNA"/>
</dbReference>
<protein>
    <submittedName>
        <fullName evidence="1">Uncharacterized protein</fullName>
    </submittedName>
</protein>